<dbReference type="Proteomes" id="UP000256294">
    <property type="component" value="Unassembled WGS sequence"/>
</dbReference>
<sequence length="131" mass="14751">MKLINPTEIHPPIGEYSHQALLGSNKSLLVISGQIGMYQDGSVPDDQSQQFSLALNNIRINIEAQKLNIQDIVKMTFYWSGEILEARKRNHILNTWLEGHRPCMTMMVVKALARSDLLIEVDALVIGVTHD</sequence>
<dbReference type="InterPro" id="IPR035959">
    <property type="entry name" value="RutC-like_sf"/>
</dbReference>
<dbReference type="SUPFAM" id="SSF55298">
    <property type="entry name" value="YjgF-like"/>
    <property type="match status" value="1"/>
</dbReference>
<name>A0A3D9UAW4_9GAMM</name>
<comment type="similarity">
    <text evidence="1">Belongs to the RutC family.</text>
</comment>
<organism evidence="2 3">
    <name type="scientific">Xenorhabdus cabanillasii</name>
    <dbReference type="NCBI Taxonomy" id="351673"/>
    <lineage>
        <taxon>Bacteria</taxon>
        <taxon>Pseudomonadati</taxon>
        <taxon>Pseudomonadota</taxon>
        <taxon>Gammaproteobacteria</taxon>
        <taxon>Enterobacterales</taxon>
        <taxon>Morganellaceae</taxon>
        <taxon>Xenorhabdus</taxon>
    </lineage>
</organism>
<dbReference type="GO" id="GO:0005829">
    <property type="term" value="C:cytosol"/>
    <property type="evidence" value="ECO:0007669"/>
    <property type="project" value="TreeGrafter"/>
</dbReference>
<gene>
    <name evidence="2" type="ORF">BDD26_1042</name>
</gene>
<accession>A0A3D9UAW4</accession>
<dbReference type="PANTHER" id="PTHR11803">
    <property type="entry name" value="2-IMINOBUTANOATE/2-IMINOPROPANOATE DEAMINASE RIDA"/>
    <property type="match status" value="1"/>
</dbReference>
<protein>
    <submittedName>
        <fullName evidence="2">Enamine deaminase RidA (YjgF/YER057c/UK114 family)</fullName>
    </submittedName>
</protein>
<evidence type="ECO:0000256" key="1">
    <source>
        <dbReference type="ARBA" id="ARBA00010552"/>
    </source>
</evidence>
<keyword evidence="3" id="KW-1185">Reference proteome</keyword>
<evidence type="ECO:0000313" key="3">
    <source>
        <dbReference type="Proteomes" id="UP000256294"/>
    </source>
</evidence>
<evidence type="ECO:0000313" key="2">
    <source>
        <dbReference type="EMBL" id="REF26406.1"/>
    </source>
</evidence>
<dbReference type="CDD" id="cd00448">
    <property type="entry name" value="YjgF_YER057c_UK114_family"/>
    <property type="match status" value="1"/>
</dbReference>
<comment type="caution">
    <text evidence="2">The sequence shown here is derived from an EMBL/GenBank/DDBJ whole genome shotgun (WGS) entry which is preliminary data.</text>
</comment>
<dbReference type="PANTHER" id="PTHR11803:SF58">
    <property type="entry name" value="PROTEIN HMF1-RELATED"/>
    <property type="match status" value="1"/>
</dbReference>
<dbReference type="Gene3D" id="3.30.1330.40">
    <property type="entry name" value="RutC-like"/>
    <property type="match status" value="1"/>
</dbReference>
<dbReference type="EMBL" id="QTUB01000001">
    <property type="protein sequence ID" value="REF26406.1"/>
    <property type="molecule type" value="Genomic_DNA"/>
</dbReference>
<dbReference type="InterPro" id="IPR006175">
    <property type="entry name" value="YjgF/YER057c/UK114"/>
</dbReference>
<dbReference type="RefSeq" id="WP_115825721.1">
    <property type="nucleotide sequence ID" value="NZ_QTUB01000001.1"/>
</dbReference>
<reference evidence="2 3" key="1">
    <citation type="submission" date="2018-08" db="EMBL/GenBank/DDBJ databases">
        <title>Genomic Encyclopedia of Archaeal and Bacterial Type Strains, Phase II (KMG-II): from individual species to whole genera.</title>
        <authorList>
            <person name="Goeker M."/>
        </authorList>
    </citation>
    <scope>NUCLEOTIDE SEQUENCE [LARGE SCALE GENOMIC DNA]</scope>
    <source>
        <strain evidence="2 3">DSM 17905</strain>
    </source>
</reference>
<dbReference type="GO" id="GO:0019239">
    <property type="term" value="F:deaminase activity"/>
    <property type="evidence" value="ECO:0007669"/>
    <property type="project" value="TreeGrafter"/>
</dbReference>
<dbReference type="Pfam" id="PF01042">
    <property type="entry name" value="Ribonuc_L-PSP"/>
    <property type="match status" value="1"/>
</dbReference>
<dbReference type="AlphaFoldDB" id="A0A3D9UAW4"/>
<proteinExistence type="inferred from homology"/>